<dbReference type="AlphaFoldDB" id="A0A517R0L4"/>
<dbReference type="InterPro" id="IPR024983">
    <property type="entry name" value="CHAT_dom"/>
</dbReference>
<reference evidence="2 3" key="1">
    <citation type="submission" date="2019-02" db="EMBL/GenBank/DDBJ databases">
        <title>Deep-cultivation of Planctomycetes and their phenomic and genomic characterization uncovers novel biology.</title>
        <authorList>
            <person name="Wiegand S."/>
            <person name="Jogler M."/>
            <person name="Boedeker C."/>
            <person name="Pinto D."/>
            <person name="Vollmers J."/>
            <person name="Rivas-Marin E."/>
            <person name="Kohn T."/>
            <person name="Peeters S.H."/>
            <person name="Heuer A."/>
            <person name="Rast P."/>
            <person name="Oberbeckmann S."/>
            <person name="Bunk B."/>
            <person name="Jeske O."/>
            <person name="Meyerdierks A."/>
            <person name="Storesund J.E."/>
            <person name="Kallscheuer N."/>
            <person name="Luecker S."/>
            <person name="Lage O.M."/>
            <person name="Pohl T."/>
            <person name="Merkel B.J."/>
            <person name="Hornburger P."/>
            <person name="Mueller R.-W."/>
            <person name="Bruemmer F."/>
            <person name="Labrenz M."/>
            <person name="Spormann A.M."/>
            <person name="Op den Camp H."/>
            <person name="Overmann J."/>
            <person name="Amann R."/>
            <person name="Jetten M.S.M."/>
            <person name="Mascher T."/>
            <person name="Medema M.H."/>
            <person name="Devos D.P."/>
            <person name="Kaster A.-K."/>
            <person name="Ovreas L."/>
            <person name="Rohde M."/>
            <person name="Galperin M.Y."/>
            <person name="Jogler C."/>
        </authorList>
    </citation>
    <scope>NUCLEOTIDE SEQUENCE [LARGE SCALE GENOMIC DNA]</scope>
    <source>
        <strain evidence="2 3">Pan189</strain>
    </source>
</reference>
<gene>
    <name evidence="2" type="ORF">Pan189_17910</name>
</gene>
<dbReference type="InterPro" id="IPR029058">
    <property type="entry name" value="AB_hydrolase_fold"/>
</dbReference>
<dbReference type="KEGG" id="svp:Pan189_17910"/>
<dbReference type="RefSeq" id="WP_145363525.1">
    <property type="nucleotide sequence ID" value="NZ_CP036268.1"/>
</dbReference>
<dbReference type="GO" id="GO:0008374">
    <property type="term" value="F:O-acyltransferase activity"/>
    <property type="evidence" value="ECO:0007669"/>
    <property type="project" value="InterPro"/>
</dbReference>
<dbReference type="Gene3D" id="3.40.50.1820">
    <property type="entry name" value="alpha/beta hydrolase"/>
    <property type="match status" value="1"/>
</dbReference>
<feature type="domain" description="CHAT" evidence="1">
    <location>
        <begin position="742"/>
        <end position="1024"/>
    </location>
</feature>
<dbReference type="EMBL" id="CP036268">
    <property type="protein sequence ID" value="QDT37411.1"/>
    <property type="molecule type" value="Genomic_DNA"/>
</dbReference>
<evidence type="ECO:0000313" key="3">
    <source>
        <dbReference type="Proteomes" id="UP000317318"/>
    </source>
</evidence>
<dbReference type="GO" id="GO:0006629">
    <property type="term" value="P:lipid metabolic process"/>
    <property type="evidence" value="ECO:0007669"/>
    <property type="project" value="InterPro"/>
</dbReference>
<name>A0A517R0L4_9PLAN</name>
<dbReference type="InterPro" id="IPR003386">
    <property type="entry name" value="LACT/PDAT_acylTrfase"/>
</dbReference>
<dbReference type="Proteomes" id="UP000317318">
    <property type="component" value="Chromosome"/>
</dbReference>
<accession>A0A517R0L4</accession>
<evidence type="ECO:0000259" key="1">
    <source>
        <dbReference type="Pfam" id="PF12770"/>
    </source>
</evidence>
<dbReference type="Pfam" id="PF12770">
    <property type="entry name" value="CHAT"/>
    <property type="match status" value="1"/>
</dbReference>
<keyword evidence="3" id="KW-1185">Reference proteome</keyword>
<dbReference type="SUPFAM" id="SSF52949">
    <property type="entry name" value="Macro domain-like"/>
    <property type="match status" value="1"/>
</dbReference>
<dbReference type="Gene3D" id="3.40.220.10">
    <property type="entry name" value="Leucine Aminopeptidase, subunit E, domain 1"/>
    <property type="match status" value="1"/>
</dbReference>
<protein>
    <submittedName>
        <fullName evidence="2">CHAT domain protein</fullName>
    </submittedName>
</protein>
<proteinExistence type="predicted"/>
<dbReference type="InterPro" id="IPR043472">
    <property type="entry name" value="Macro_dom-like"/>
</dbReference>
<dbReference type="Pfam" id="PF02450">
    <property type="entry name" value="LCAT"/>
    <property type="match status" value="1"/>
</dbReference>
<sequence>MAKSLETLSPYELTSVEVDQLLRTNPDDARLKAHFTAEELHELRNLAGAAQQSTRGRKRVVYVLPGILGSTLGVTSGGNRDTIWLDPHSIRNGDLTSLAMRGRSRGRVEVYGQFPGLYTRLRWTLWWKGNDVRDYAYDWRLSIDELGAELLEAFDSEEADELYVVAHSMGGLVARSAYAQADAAMRRRIKRVIMLGTPNRGSFSVVQVLDGSNATVQFAGCLDEQNETEDLVSDIFRTLPSIYQMLPHRDVFSAIDLFDTDAWGEANPMGTRLREATDVQESLAPADDKFFLLAGVDQPTVVSASLNQEGRFDYQEHETGGDGTVPLDFALYDGIDSNTRTFKATHNGLVTSNDVINSAAEIIEHGRTQRGLALQTRRGEEVTTRGLTFAALQAGTCYGGRRGNAITDAEAVSFFRRGLISVPGDRLPAPGRQGNSAENEFEEYGRIRNLVVGRRSDFRLELELQHGDLFDVPVRAYVLGIFENVTPGGPARQVDELTGGAVTEFLERRLLNADMGRIFMMPVGRNPLLAEFVVFAGLGSYSQFRSDPTSAASVQKFVARNIVRTLIQSGIDELAMLPVGASSGADVRSTIDNLFQGFVEAVRNGTRQQKFRRVVMCESDDARYEEMREHVLRRSTTSNTLKDVEITIDEVEYGDRNKSRSHRQLITGQEQPVYLTVRMPEGFDSSKGSSIVRVESSLLTSGGKATVFNRAKDVNRRELDDLFATLDELKENPGTKFDVEDFGRRLCELIFDREIREAMANEAILDKHLVVIHDSAASRIPYETMLSGDDFPVLGEGLTRRYLAENLSVTKWLRKVGPSEEMKVLLIFDPTDDLPGAEKEGIWIYDVLRKLPGVKVEIRREEKATLSKVREDLNSGEFDVMHYAGHSFFDPNDRANSGLVLADGVLRGSDLLALERLPALVIFNSCESARIRRRDAENGPSVQRQLRENVGVAEALFRGGIGQFIGTYWPVDDSAAEVFARTFYGSVLGRDEETASVGQAVAAARRAVHEVHSYEWANYVHYGEPHFQLRTRSP</sequence>
<organism evidence="2 3">
    <name type="scientific">Stratiformator vulcanicus</name>
    <dbReference type="NCBI Taxonomy" id="2527980"/>
    <lineage>
        <taxon>Bacteria</taxon>
        <taxon>Pseudomonadati</taxon>
        <taxon>Planctomycetota</taxon>
        <taxon>Planctomycetia</taxon>
        <taxon>Planctomycetales</taxon>
        <taxon>Planctomycetaceae</taxon>
        <taxon>Stratiformator</taxon>
    </lineage>
</organism>
<dbReference type="OrthoDB" id="229515at2"/>
<dbReference type="SUPFAM" id="SSF53474">
    <property type="entry name" value="alpha/beta-Hydrolases"/>
    <property type="match status" value="1"/>
</dbReference>
<evidence type="ECO:0000313" key="2">
    <source>
        <dbReference type="EMBL" id="QDT37411.1"/>
    </source>
</evidence>
<dbReference type="PANTHER" id="PTHR11440">
    <property type="entry name" value="LECITHIN-CHOLESTEROL ACYLTRANSFERASE-RELATED"/>
    <property type="match status" value="1"/>
</dbReference>